<dbReference type="EMBL" id="AFGF01000015">
    <property type="protein sequence ID" value="EGO65717.1"/>
    <property type="molecule type" value="Genomic_DNA"/>
</dbReference>
<feature type="domain" description="Methyl-accepting transducer" evidence="5">
    <location>
        <begin position="276"/>
        <end position="512"/>
    </location>
</feature>
<dbReference type="SMART" id="SM00283">
    <property type="entry name" value="MA"/>
    <property type="match status" value="1"/>
</dbReference>
<name>F7NE62_9FIRM</name>
<dbReference type="SUPFAM" id="SSF58104">
    <property type="entry name" value="Methyl-accepting chemotaxis protein (MCP) signaling domain"/>
    <property type="match status" value="1"/>
</dbReference>
<dbReference type="AlphaFoldDB" id="F7NE62"/>
<evidence type="ECO:0000313" key="8">
    <source>
        <dbReference type="Proteomes" id="UP000003240"/>
    </source>
</evidence>
<keyword evidence="4" id="KW-0812">Transmembrane</keyword>
<dbReference type="GO" id="GO:0016020">
    <property type="term" value="C:membrane"/>
    <property type="evidence" value="ECO:0007669"/>
    <property type="project" value="InterPro"/>
</dbReference>
<dbReference type="SMART" id="SM00304">
    <property type="entry name" value="HAMP"/>
    <property type="match status" value="1"/>
</dbReference>
<dbReference type="InterPro" id="IPR004090">
    <property type="entry name" value="Chemotax_Me-accpt_rcpt"/>
</dbReference>
<dbReference type="Gene3D" id="1.10.287.950">
    <property type="entry name" value="Methyl-accepting chemotaxis protein"/>
    <property type="match status" value="1"/>
</dbReference>
<dbReference type="OrthoDB" id="107771at2"/>
<reference evidence="7 8" key="1">
    <citation type="journal article" date="2011" name="EMBO J.">
        <title>Structural diversity of bacterial flagellar motors.</title>
        <authorList>
            <person name="Chen S."/>
            <person name="Beeby M."/>
            <person name="Murphy G.E."/>
            <person name="Leadbetter J.R."/>
            <person name="Hendrixson D.R."/>
            <person name="Briegel A."/>
            <person name="Li Z."/>
            <person name="Shi J."/>
            <person name="Tocheva E.I."/>
            <person name="Muller A."/>
            <person name="Dobro M.J."/>
            <person name="Jensen G.J."/>
        </authorList>
    </citation>
    <scope>NUCLEOTIDE SEQUENCE [LARGE SCALE GENOMIC DNA]</scope>
    <source>
        <strain evidence="7 8">DSM 6540</strain>
    </source>
</reference>
<evidence type="ECO:0000256" key="4">
    <source>
        <dbReference type="SAM" id="Phobius"/>
    </source>
</evidence>
<dbReference type="PRINTS" id="PR00260">
    <property type="entry name" value="CHEMTRNSDUCR"/>
</dbReference>
<keyword evidence="1 3" id="KW-0807">Transducer</keyword>
<dbReference type="Proteomes" id="UP000003240">
    <property type="component" value="Unassembled WGS sequence"/>
</dbReference>
<comment type="similarity">
    <text evidence="2">Belongs to the methyl-accepting chemotaxis (MCP) protein family.</text>
</comment>
<dbReference type="eggNOG" id="COG0840">
    <property type="taxonomic scope" value="Bacteria"/>
</dbReference>
<dbReference type="PROSITE" id="PS50111">
    <property type="entry name" value="CHEMOTAXIS_TRANSDUC_2"/>
    <property type="match status" value="1"/>
</dbReference>
<dbReference type="Pfam" id="PF00672">
    <property type="entry name" value="HAMP"/>
    <property type="match status" value="1"/>
</dbReference>
<dbReference type="GO" id="GO:0004888">
    <property type="term" value="F:transmembrane signaling receptor activity"/>
    <property type="evidence" value="ECO:0007669"/>
    <property type="project" value="InterPro"/>
</dbReference>
<feature type="transmembrane region" description="Helical" evidence="4">
    <location>
        <begin position="9"/>
        <end position="29"/>
    </location>
</feature>
<evidence type="ECO:0000256" key="3">
    <source>
        <dbReference type="PROSITE-ProRule" id="PRU00284"/>
    </source>
</evidence>
<keyword evidence="4" id="KW-0472">Membrane</keyword>
<protein>
    <submittedName>
        <fullName evidence="7">Methyl-accepting chemotaxis sensory transducer</fullName>
    </submittedName>
</protein>
<organism evidence="7 8">
    <name type="scientific">Acetonema longum DSM 6540</name>
    <dbReference type="NCBI Taxonomy" id="1009370"/>
    <lineage>
        <taxon>Bacteria</taxon>
        <taxon>Bacillati</taxon>
        <taxon>Bacillota</taxon>
        <taxon>Negativicutes</taxon>
        <taxon>Acetonemataceae</taxon>
        <taxon>Acetonema</taxon>
    </lineage>
</organism>
<dbReference type="Pfam" id="PF05227">
    <property type="entry name" value="CHASE3"/>
    <property type="match status" value="1"/>
</dbReference>
<dbReference type="PANTHER" id="PTHR32089:SF112">
    <property type="entry name" value="LYSOZYME-LIKE PROTEIN-RELATED"/>
    <property type="match status" value="1"/>
</dbReference>
<dbReference type="InterPro" id="IPR003660">
    <property type="entry name" value="HAMP_dom"/>
</dbReference>
<dbReference type="PROSITE" id="PS50885">
    <property type="entry name" value="HAMP"/>
    <property type="match status" value="1"/>
</dbReference>
<keyword evidence="4" id="KW-1133">Transmembrane helix</keyword>
<evidence type="ECO:0000259" key="5">
    <source>
        <dbReference type="PROSITE" id="PS50111"/>
    </source>
</evidence>
<feature type="domain" description="HAMP" evidence="6">
    <location>
        <begin position="204"/>
        <end position="257"/>
    </location>
</feature>
<evidence type="ECO:0000256" key="2">
    <source>
        <dbReference type="ARBA" id="ARBA00029447"/>
    </source>
</evidence>
<evidence type="ECO:0000313" key="7">
    <source>
        <dbReference type="EMBL" id="EGO65717.1"/>
    </source>
</evidence>
<proteinExistence type="inferred from homology"/>
<evidence type="ECO:0000259" key="6">
    <source>
        <dbReference type="PROSITE" id="PS50885"/>
    </source>
</evidence>
<dbReference type="InterPro" id="IPR007891">
    <property type="entry name" value="CHASE3"/>
</dbReference>
<dbReference type="RefSeq" id="WP_004092114.1">
    <property type="nucleotide sequence ID" value="NZ_AFGF01000015.1"/>
</dbReference>
<sequence>MRINIGKQILTAIVLIILVFTGLLGYSYYQLSSIEAGYMNVIERSAPLVVEVKEAYGELRNQSSLVRAYLLTGNERYISQYDQSRIKMDKTLTSLETKLLTPEGKQQVSSLKKILGNYHVVSDRVILTNRTQGQAAAIQGLAEGAAIADEAEAEMNSFTTFLSERMVLRTDENEAMVQQVETLLVVASLVIIILSLGVALWFSRRLSRPLQGLAGAAGQIAAGNLVRVNVAYNGNDEIADLIEAFTKMSMNLRDVLQKVAKAAEQVAASSEELTASAEQTAKAATQVAQTIESVATGAAGQTQVVGETEMIVNDMTQAISHIAQNSSEVLTKSMEASTAAQVGNEAVAEATRQMGNITESVTHAAGVVEKLGENSYRIGEIVTAITQIAGQTNLLALNAAIEAARAGEQGRGFAVVADEVRKLAEQSQLAAGEIAEIVKVIQADTQTAVQAMQTGTAEVHRGTEVITDTGERFRDIVTGIAALNSQIQEINAATEELSAASSEVAHSVDNVKKIATQTAGNTQTISAAAEEQSATMEEIASSSTALSNMAENLQNVVVSFKF</sequence>
<keyword evidence="8" id="KW-1185">Reference proteome</keyword>
<dbReference type="InterPro" id="IPR004089">
    <property type="entry name" value="MCPsignal_dom"/>
</dbReference>
<gene>
    <name evidence="7" type="ORF">ALO_01624</name>
</gene>
<feature type="transmembrane region" description="Helical" evidence="4">
    <location>
        <begin position="183"/>
        <end position="202"/>
    </location>
</feature>
<dbReference type="GO" id="GO:0006935">
    <property type="term" value="P:chemotaxis"/>
    <property type="evidence" value="ECO:0007669"/>
    <property type="project" value="InterPro"/>
</dbReference>
<dbReference type="Gene3D" id="6.10.340.10">
    <property type="match status" value="1"/>
</dbReference>
<dbReference type="PANTHER" id="PTHR32089">
    <property type="entry name" value="METHYL-ACCEPTING CHEMOTAXIS PROTEIN MCPB"/>
    <property type="match status" value="1"/>
</dbReference>
<dbReference type="STRING" id="1009370.ALO_01624"/>
<comment type="caution">
    <text evidence="7">The sequence shown here is derived from an EMBL/GenBank/DDBJ whole genome shotgun (WGS) entry which is preliminary data.</text>
</comment>
<evidence type="ECO:0000256" key="1">
    <source>
        <dbReference type="ARBA" id="ARBA00023224"/>
    </source>
</evidence>
<dbReference type="Pfam" id="PF00015">
    <property type="entry name" value="MCPsignal"/>
    <property type="match status" value="1"/>
</dbReference>
<dbReference type="GO" id="GO:0007165">
    <property type="term" value="P:signal transduction"/>
    <property type="evidence" value="ECO:0007669"/>
    <property type="project" value="UniProtKB-KW"/>
</dbReference>
<dbReference type="CDD" id="cd11386">
    <property type="entry name" value="MCP_signal"/>
    <property type="match status" value="1"/>
</dbReference>
<accession>F7NE62</accession>